<feature type="chain" id="PRO_5043731452" description="Peptidase S1 domain-containing protein" evidence="7">
    <location>
        <begin position="25"/>
        <end position="293"/>
    </location>
</feature>
<comment type="similarity">
    <text evidence="1">Belongs to the peptidase S1 family.</text>
</comment>
<dbReference type="InterPro" id="IPR001314">
    <property type="entry name" value="Peptidase_S1A"/>
</dbReference>
<dbReference type="FunFam" id="2.40.10.10:FF:000068">
    <property type="entry name" value="transmembrane protease serine 2"/>
    <property type="match status" value="1"/>
</dbReference>
<dbReference type="InterPro" id="IPR018114">
    <property type="entry name" value="TRYPSIN_HIS"/>
</dbReference>
<evidence type="ECO:0000256" key="6">
    <source>
        <dbReference type="RuleBase" id="RU363034"/>
    </source>
</evidence>
<name>A0AAV7XN88_9NEOP</name>
<sequence>MSSVSLPAVLAACAVLACGLTAQAQQVVERPAFFRDVPGPPKARGDAGADDHPHLNIFHGDVAARTQFPYQAAMYIDLSVFCGGSLINEKWVLTAAHCVDGGTTWYVLLGVTESLSPVQDGRKTYVTRGAYKHPSYDKYNIVNDVGLVQLMRPAALSQYIQTITLTPAGVSYIGQTATVSGFGRTDDANASPISPVLRYTSLPIVDGKVCSAAYGQETGSDPSVICLKAEGSSSCKGDSGGPLTLKNAAGELIQVGIVSFGAAAGCSYGKPVGYSNVAYLLPWISQTTGLDFS</sequence>
<dbReference type="SUPFAM" id="SSF50494">
    <property type="entry name" value="Trypsin-like serine proteases"/>
    <property type="match status" value="1"/>
</dbReference>
<dbReference type="PRINTS" id="PR00722">
    <property type="entry name" value="CHYMOTRYPSIN"/>
</dbReference>
<evidence type="ECO:0000256" key="3">
    <source>
        <dbReference type="ARBA" id="ARBA00022801"/>
    </source>
</evidence>
<gene>
    <name evidence="9" type="ORF">ONE63_010080</name>
</gene>
<keyword evidence="2 6" id="KW-0645">Protease</keyword>
<keyword evidence="4 6" id="KW-0720">Serine protease</keyword>
<keyword evidence="7" id="KW-0732">Signal</keyword>
<dbReference type="Proteomes" id="UP001075354">
    <property type="component" value="Chromosome 8"/>
</dbReference>
<reference evidence="9" key="1">
    <citation type="submission" date="2022-12" db="EMBL/GenBank/DDBJ databases">
        <title>Chromosome-level genome assembly of the bean flower thrips Megalurothrips usitatus.</title>
        <authorList>
            <person name="Ma L."/>
            <person name="Liu Q."/>
            <person name="Li H."/>
            <person name="Cai W."/>
        </authorList>
    </citation>
    <scope>NUCLEOTIDE SEQUENCE</scope>
    <source>
        <strain evidence="9">Cailab_2022a</strain>
    </source>
</reference>
<keyword evidence="5" id="KW-1015">Disulfide bond</keyword>
<accession>A0AAV7XN88</accession>
<dbReference type="SMART" id="SM00020">
    <property type="entry name" value="Tryp_SPc"/>
    <property type="match status" value="1"/>
</dbReference>
<dbReference type="GO" id="GO:0004252">
    <property type="term" value="F:serine-type endopeptidase activity"/>
    <property type="evidence" value="ECO:0007669"/>
    <property type="project" value="InterPro"/>
</dbReference>
<keyword evidence="3 6" id="KW-0378">Hydrolase</keyword>
<evidence type="ECO:0000256" key="7">
    <source>
        <dbReference type="SAM" id="SignalP"/>
    </source>
</evidence>
<keyword evidence="10" id="KW-1185">Reference proteome</keyword>
<dbReference type="PROSITE" id="PS00134">
    <property type="entry name" value="TRYPSIN_HIS"/>
    <property type="match status" value="1"/>
</dbReference>
<evidence type="ECO:0000256" key="2">
    <source>
        <dbReference type="ARBA" id="ARBA00022670"/>
    </source>
</evidence>
<dbReference type="InterPro" id="IPR001254">
    <property type="entry name" value="Trypsin_dom"/>
</dbReference>
<dbReference type="InterPro" id="IPR043504">
    <property type="entry name" value="Peptidase_S1_PA_chymotrypsin"/>
</dbReference>
<dbReference type="InterPro" id="IPR009003">
    <property type="entry name" value="Peptidase_S1_PA"/>
</dbReference>
<dbReference type="Gene3D" id="2.40.10.10">
    <property type="entry name" value="Trypsin-like serine proteases"/>
    <property type="match status" value="1"/>
</dbReference>
<dbReference type="Pfam" id="PF00089">
    <property type="entry name" value="Trypsin"/>
    <property type="match status" value="1"/>
</dbReference>
<evidence type="ECO:0000256" key="1">
    <source>
        <dbReference type="ARBA" id="ARBA00007664"/>
    </source>
</evidence>
<dbReference type="CDD" id="cd00190">
    <property type="entry name" value="Tryp_SPc"/>
    <property type="match status" value="1"/>
</dbReference>
<organism evidence="9 10">
    <name type="scientific">Megalurothrips usitatus</name>
    <name type="common">bean blossom thrips</name>
    <dbReference type="NCBI Taxonomy" id="439358"/>
    <lineage>
        <taxon>Eukaryota</taxon>
        <taxon>Metazoa</taxon>
        <taxon>Ecdysozoa</taxon>
        <taxon>Arthropoda</taxon>
        <taxon>Hexapoda</taxon>
        <taxon>Insecta</taxon>
        <taxon>Pterygota</taxon>
        <taxon>Neoptera</taxon>
        <taxon>Paraneoptera</taxon>
        <taxon>Thysanoptera</taxon>
        <taxon>Terebrantia</taxon>
        <taxon>Thripoidea</taxon>
        <taxon>Thripidae</taxon>
        <taxon>Megalurothrips</taxon>
    </lineage>
</organism>
<dbReference type="PANTHER" id="PTHR24276">
    <property type="entry name" value="POLYSERASE-RELATED"/>
    <property type="match status" value="1"/>
</dbReference>
<evidence type="ECO:0000313" key="10">
    <source>
        <dbReference type="Proteomes" id="UP001075354"/>
    </source>
</evidence>
<dbReference type="PANTHER" id="PTHR24276:SF91">
    <property type="entry name" value="AT26814P-RELATED"/>
    <property type="match status" value="1"/>
</dbReference>
<dbReference type="InterPro" id="IPR033116">
    <property type="entry name" value="TRYPSIN_SER"/>
</dbReference>
<dbReference type="EMBL" id="JAPTSV010000008">
    <property type="protein sequence ID" value="KAJ1525256.1"/>
    <property type="molecule type" value="Genomic_DNA"/>
</dbReference>
<feature type="signal peptide" evidence="7">
    <location>
        <begin position="1"/>
        <end position="24"/>
    </location>
</feature>
<dbReference type="PROSITE" id="PS00135">
    <property type="entry name" value="TRYPSIN_SER"/>
    <property type="match status" value="1"/>
</dbReference>
<dbReference type="PROSITE" id="PS50240">
    <property type="entry name" value="TRYPSIN_DOM"/>
    <property type="match status" value="1"/>
</dbReference>
<comment type="caution">
    <text evidence="9">The sequence shown here is derived from an EMBL/GenBank/DDBJ whole genome shotgun (WGS) entry which is preliminary data.</text>
</comment>
<dbReference type="InterPro" id="IPR050430">
    <property type="entry name" value="Peptidase_S1"/>
</dbReference>
<evidence type="ECO:0000256" key="4">
    <source>
        <dbReference type="ARBA" id="ARBA00022825"/>
    </source>
</evidence>
<evidence type="ECO:0000313" key="9">
    <source>
        <dbReference type="EMBL" id="KAJ1525256.1"/>
    </source>
</evidence>
<evidence type="ECO:0000256" key="5">
    <source>
        <dbReference type="ARBA" id="ARBA00023157"/>
    </source>
</evidence>
<dbReference type="GO" id="GO:0006508">
    <property type="term" value="P:proteolysis"/>
    <property type="evidence" value="ECO:0007669"/>
    <property type="project" value="UniProtKB-KW"/>
</dbReference>
<evidence type="ECO:0000259" key="8">
    <source>
        <dbReference type="PROSITE" id="PS50240"/>
    </source>
</evidence>
<proteinExistence type="inferred from homology"/>
<protein>
    <recommendedName>
        <fullName evidence="8">Peptidase S1 domain-containing protein</fullName>
    </recommendedName>
</protein>
<dbReference type="AlphaFoldDB" id="A0AAV7XN88"/>
<feature type="domain" description="Peptidase S1" evidence="8">
    <location>
        <begin position="57"/>
        <end position="289"/>
    </location>
</feature>